<accession>A0AAJ1TN53</accession>
<dbReference type="Proteomes" id="UP001238450">
    <property type="component" value="Unassembled WGS sequence"/>
</dbReference>
<evidence type="ECO:0000256" key="1">
    <source>
        <dbReference type="SAM" id="MobiDB-lite"/>
    </source>
</evidence>
<organism evidence="2 3">
    <name type="scientific">Croceifilum oryzae</name>
    <dbReference type="NCBI Taxonomy" id="1553429"/>
    <lineage>
        <taxon>Bacteria</taxon>
        <taxon>Bacillati</taxon>
        <taxon>Bacillota</taxon>
        <taxon>Bacilli</taxon>
        <taxon>Bacillales</taxon>
        <taxon>Thermoactinomycetaceae</taxon>
        <taxon>Croceifilum</taxon>
    </lineage>
</organism>
<comment type="caution">
    <text evidence="2">The sequence shown here is derived from an EMBL/GenBank/DDBJ whole genome shotgun (WGS) entry which is preliminary data.</text>
</comment>
<dbReference type="EMBL" id="JAUSUV010000022">
    <property type="protein sequence ID" value="MDQ0418926.1"/>
    <property type="molecule type" value="Genomic_DNA"/>
</dbReference>
<reference evidence="2 3" key="1">
    <citation type="submission" date="2023-07" db="EMBL/GenBank/DDBJ databases">
        <title>Genomic Encyclopedia of Type Strains, Phase IV (KMG-IV): sequencing the most valuable type-strain genomes for metagenomic binning, comparative biology and taxonomic classification.</title>
        <authorList>
            <person name="Goeker M."/>
        </authorList>
    </citation>
    <scope>NUCLEOTIDE SEQUENCE [LARGE SCALE GENOMIC DNA]</scope>
    <source>
        <strain evidence="2 3">DSM 46876</strain>
    </source>
</reference>
<dbReference type="RefSeq" id="WP_307254934.1">
    <property type="nucleotide sequence ID" value="NZ_JAUSUV010000022.1"/>
</dbReference>
<evidence type="ECO:0000313" key="2">
    <source>
        <dbReference type="EMBL" id="MDQ0418926.1"/>
    </source>
</evidence>
<feature type="region of interest" description="Disordered" evidence="1">
    <location>
        <begin position="37"/>
        <end position="93"/>
    </location>
</feature>
<proteinExistence type="predicted"/>
<sequence length="93" mass="9560">MVHVEIRYLDIKAVSNAGSVNIGTTLNIMDKSAIPSVPQVPAPPNGDQTAPVVPPGDIVPPKDIAPPGDVAPPGDIAPPRDVAPPMARGNEEK</sequence>
<dbReference type="AlphaFoldDB" id="A0AAJ1TN53"/>
<protein>
    <submittedName>
        <fullName evidence="2">Uncharacterized protein</fullName>
    </submittedName>
</protein>
<evidence type="ECO:0000313" key="3">
    <source>
        <dbReference type="Proteomes" id="UP001238450"/>
    </source>
</evidence>
<gene>
    <name evidence="2" type="ORF">J2Z48_003131</name>
</gene>
<name>A0AAJ1TN53_9BACL</name>
<keyword evidence="3" id="KW-1185">Reference proteome</keyword>